<feature type="domain" description="CAAX prenyl protease 2/Lysostaphin resistance protein A-like" evidence="9">
    <location>
        <begin position="438"/>
        <end position="526"/>
    </location>
</feature>
<proteinExistence type="predicted"/>
<dbReference type="Proteomes" id="UP001318682">
    <property type="component" value="Chromosome"/>
</dbReference>
<evidence type="ECO:0000313" key="10">
    <source>
        <dbReference type="EMBL" id="WVX49846.1"/>
    </source>
</evidence>
<feature type="transmembrane region" description="Helical" evidence="8">
    <location>
        <begin position="229"/>
        <end position="247"/>
    </location>
</feature>
<accession>A0ABZ2BUV5</accession>
<evidence type="ECO:0000256" key="7">
    <source>
        <dbReference type="ARBA" id="ARBA00023136"/>
    </source>
</evidence>
<keyword evidence="3" id="KW-0645">Protease</keyword>
<evidence type="ECO:0000256" key="4">
    <source>
        <dbReference type="ARBA" id="ARBA00022692"/>
    </source>
</evidence>
<gene>
    <name evidence="10" type="ORF">ROLI_029410</name>
</gene>
<dbReference type="NCBIfam" id="TIGR03008">
    <property type="entry name" value="pepcterm_CAAX"/>
    <property type="match status" value="1"/>
</dbReference>
<comment type="subcellular location">
    <subcellularLocation>
        <location evidence="1">Cell membrane</location>
        <topology evidence="1">Multi-pass membrane protein</topology>
    </subcellularLocation>
</comment>
<dbReference type="InterPro" id="IPR026420">
    <property type="entry name" value="Exo_VPEID"/>
</dbReference>
<dbReference type="InterPro" id="IPR019127">
    <property type="entry name" value="Exosortase"/>
</dbReference>
<keyword evidence="4 8" id="KW-0812">Transmembrane</keyword>
<feature type="transmembrane region" description="Helical" evidence="8">
    <location>
        <begin position="56"/>
        <end position="74"/>
    </location>
</feature>
<evidence type="ECO:0000313" key="11">
    <source>
        <dbReference type="Proteomes" id="UP001318682"/>
    </source>
</evidence>
<feature type="transmembrane region" description="Helical" evidence="8">
    <location>
        <begin position="346"/>
        <end position="366"/>
    </location>
</feature>
<keyword evidence="6 8" id="KW-1133">Transmembrane helix</keyword>
<sequence>MIAADSPPSSMRARRGPLIVAGLLLVIELMAIGLIFKHSISFNCLENWPPRACANASGTLVALYCMLAGLFLFSMLRPASLGILFSHAGDRIWPLGINLLGVLVALIPVSFLQDGAGTEVIVPAFVFWSLGMGLLLTGLALYLATHLRWHRFLKEYGLTLIPMLVAAAAAPTLAIQIRPLWHNLDAISQITFDAVAFVVRALGYQVDTPPGTKVIGSGDFYINVAPQCSGIEGFVLVTVFVSLYLLLFRADLRFPWALILFPAGLAASAAFNVLRIAILLIIGLEGNPELAVGGFHSHAGWLMFTLVALGIIALAQTFPAFQKAGSQSQTYGNAPQAQPAFLDDPIVAHILPFVVFMFSALLAQVFSNSPGVVYPLRVLAMAAALILFLQVYRRLSWHVDGVAFAAGLAIGIMWVVIPVPPSDAAPYGSLTGGLLLGWFVLRGIGTIVLVPVIEELFFRGYLENRLRLGTGAGWRVLAAVITAALFAALHDRWAEAFAAGLIFSWVMSRRGSVVDAILAHAAANALVYSVALITGNLAII</sequence>
<evidence type="ECO:0000256" key="6">
    <source>
        <dbReference type="ARBA" id="ARBA00022989"/>
    </source>
</evidence>
<dbReference type="Pfam" id="PF09721">
    <property type="entry name" value="Exosortase_EpsH"/>
    <property type="match status" value="1"/>
</dbReference>
<reference evidence="11" key="1">
    <citation type="submission" date="2024-01" db="EMBL/GenBank/DDBJ databases">
        <title>Roseobacter fucihabitans sp. nov., isolated from the brown alga Fucus spiralis.</title>
        <authorList>
            <person name="Hahnke S."/>
            <person name="Berger M."/>
            <person name="Schlingloff A."/>
            <person name="Athale I."/>
            <person name="Neumann-Schaal M."/>
            <person name="Adenaya A."/>
            <person name="Poehlein A."/>
            <person name="Daniel R."/>
            <person name="Pertersen J."/>
            <person name="Brinkhoff T."/>
        </authorList>
    </citation>
    <scope>NUCLEOTIDE SEQUENCE [LARGE SCALE GENOMIC DNA]</scope>
    <source>
        <strain evidence="11">B14</strain>
    </source>
</reference>
<feature type="transmembrane region" description="Helical" evidence="8">
    <location>
        <begin position="517"/>
        <end position="539"/>
    </location>
</feature>
<dbReference type="Pfam" id="PF02517">
    <property type="entry name" value="Rce1-like"/>
    <property type="match status" value="1"/>
</dbReference>
<feature type="transmembrane region" description="Helical" evidence="8">
    <location>
        <begin position="429"/>
        <end position="452"/>
    </location>
</feature>
<keyword evidence="5" id="KW-0378">Hydrolase</keyword>
<dbReference type="NCBIfam" id="TIGR04162">
    <property type="entry name" value="exo_VPEID"/>
    <property type="match status" value="1"/>
</dbReference>
<feature type="transmembrane region" description="Helical" evidence="8">
    <location>
        <begin position="472"/>
        <end position="489"/>
    </location>
</feature>
<evidence type="ECO:0000256" key="5">
    <source>
        <dbReference type="ARBA" id="ARBA00022801"/>
    </source>
</evidence>
<name>A0ABZ2BUV5_9RHOB</name>
<feature type="transmembrane region" description="Helical" evidence="8">
    <location>
        <begin position="18"/>
        <end position="36"/>
    </location>
</feature>
<keyword evidence="2" id="KW-1003">Cell membrane</keyword>
<keyword evidence="7 8" id="KW-0472">Membrane</keyword>
<feature type="transmembrane region" description="Helical" evidence="8">
    <location>
        <begin position="95"/>
        <end position="113"/>
    </location>
</feature>
<evidence type="ECO:0000256" key="8">
    <source>
        <dbReference type="SAM" id="Phobius"/>
    </source>
</evidence>
<dbReference type="InterPro" id="IPR014346">
    <property type="entry name" value="Prenyl_protease-related"/>
</dbReference>
<keyword evidence="11" id="KW-1185">Reference proteome</keyword>
<feature type="transmembrane region" description="Helical" evidence="8">
    <location>
        <begin position="301"/>
        <end position="321"/>
    </location>
</feature>
<evidence type="ECO:0000259" key="9">
    <source>
        <dbReference type="Pfam" id="PF02517"/>
    </source>
</evidence>
<protein>
    <recommendedName>
        <fullName evidence="9">CAAX prenyl protease 2/Lysostaphin resistance protein A-like domain-containing protein</fullName>
    </recommendedName>
</protein>
<feature type="transmembrane region" description="Helical" evidence="8">
    <location>
        <begin position="156"/>
        <end position="177"/>
    </location>
</feature>
<evidence type="ECO:0000256" key="3">
    <source>
        <dbReference type="ARBA" id="ARBA00022670"/>
    </source>
</evidence>
<feature type="transmembrane region" description="Helical" evidence="8">
    <location>
        <begin position="372"/>
        <end position="392"/>
    </location>
</feature>
<evidence type="ECO:0000256" key="1">
    <source>
        <dbReference type="ARBA" id="ARBA00004651"/>
    </source>
</evidence>
<organism evidence="10 11">
    <name type="scientific">Roseobacter fucihabitans</name>
    <dbReference type="NCBI Taxonomy" id="1537242"/>
    <lineage>
        <taxon>Bacteria</taxon>
        <taxon>Pseudomonadati</taxon>
        <taxon>Pseudomonadota</taxon>
        <taxon>Alphaproteobacteria</taxon>
        <taxon>Rhodobacterales</taxon>
        <taxon>Roseobacteraceae</taxon>
        <taxon>Roseobacter</taxon>
    </lineage>
</organism>
<feature type="transmembrane region" description="Helical" evidence="8">
    <location>
        <begin position="259"/>
        <end position="281"/>
    </location>
</feature>
<evidence type="ECO:0000256" key="2">
    <source>
        <dbReference type="ARBA" id="ARBA00022475"/>
    </source>
</evidence>
<dbReference type="InterPro" id="IPR026392">
    <property type="entry name" value="Exo/Archaeosortase_dom"/>
</dbReference>
<feature type="transmembrane region" description="Helical" evidence="8">
    <location>
        <begin position="399"/>
        <end position="417"/>
    </location>
</feature>
<dbReference type="InterPro" id="IPR003675">
    <property type="entry name" value="Rce1/LyrA-like_dom"/>
</dbReference>
<feature type="transmembrane region" description="Helical" evidence="8">
    <location>
        <begin position="125"/>
        <end position="144"/>
    </location>
</feature>
<dbReference type="NCBIfam" id="TIGR04178">
    <property type="entry name" value="exo_archaeo"/>
    <property type="match status" value="1"/>
</dbReference>
<dbReference type="EMBL" id="CP143423">
    <property type="protein sequence ID" value="WVX49846.1"/>
    <property type="molecule type" value="Genomic_DNA"/>
</dbReference>